<reference evidence="1 2" key="1">
    <citation type="submission" date="2018-09" db="EMBL/GenBank/DDBJ databases">
        <title>Hymenobacter medium sp. nov., isolated from R2A medium.</title>
        <authorList>
            <person name="Yingchao G."/>
        </authorList>
    </citation>
    <scope>NUCLEOTIDE SEQUENCE [LARGE SCALE GENOMIC DNA]</scope>
    <source>
        <strain evidence="2">sh-6</strain>
    </source>
</reference>
<proteinExistence type="predicted"/>
<organism evidence="1 2">
    <name type="scientific">Hymenobacter oligotrophus</name>
    <dbReference type="NCBI Taxonomy" id="2319843"/>
    <lineage>
        <taxon>Bacteria</taxon>
        <taxon>Pseudomonadati</taxon>
        <taxon>Bacteroidota</taxon>
        <taxon>Cytophagia</taxon>
        <taxon>Cytophagales</taxon>
        <taxon>Hymenobacteraceae</taxon>
        <taxon>Hymenobacter</taxon>
    </lineage>
</organism>
<keyword evidence="2" id="KW-1185">Reference proteome</keyword>
<dbReference type="KEGG" id="hyh:D3Y59_17105"/>
<gene>
    <name evidence="1" type="ORF">D3Y59_17105</name>
</gene>
<dbReference type="RefSeq" id="WP_119446147.1">
    <property type="nucleotide sequence ID" value="NZ_CP032317.1"/>
</dbReference>
<dbReference type="EMBL" id="CP032317">
    <property type="protein sequence ID" value="AYA38617.1"/>
    <property type="molecule type" value="Genomic_DNA"/>
</dbReference>
<sequence length="150" mass="16128">MQAAMRVVLALGKRAPAGWHLYAGGQAGVGTSASDVYDEKRHYAAGPLAGTQHYSGAKALTYGYLNSTGGGYGFTFGRSRTGDIRPFYLGAEAGVGYRHGRTQVQLGVAPIFSQLLPAYIERHRRHQYYLSSSQLTAAYLVGEASWAPKP</sequence>
<name>A0A3B7RW09_9BACT</name>
<evidence type="ECO:0000313" key="1">
    <source>
        <dbReference type="EMBL" id="AYA38617.1"/>
    </source>
</evidence>
<protein>
    <submittedName>
        <fullName evidence="1">Uncharacterized protein</fullName>
    </submittedName>
</protein>
<evidence type="ECO:0000313" key="2">
    <source>
        <dbReference type="Proteomes" id="UP000262802"/>
    </source>
</evidence>
<dbReference type="AlphaFoldDB" id="A0A3B7RW09"/>
<accession>A0A3B7RW09</accession>
<dbReference type="Proteomes" id="UP000262802">
    <property type="component" value="Chromosome"/>
</dbReference>